<accession>A0A8X6TEC4</accession>
<gene>
    <name evidence="1" type="ORF">NPIL_185451</name>
</gene>
<dbReference type="Gene3D" id="3.30.420.10">
    <property type="entry name" value="Ribonuclease H-like superfamily/Ribonuclease H"/>
    <property type="match status" value="1"/>
</dbReference>
<name>A0A8X6TEC4_NEPPI</name>
<protein>
    <submittedName>
        <fullName evidence="1">Uncharacterized protein</fullName>
    </submittedName>
</protein>
<dbReference type="AlphaFoldDB" id="A0A8X6TEC4"/>
<dbReference type="InterPro" id="IPR036397">
    <property type="entry name" value="RNaseH_sf"/>
</dbReference>
<evidence type="ECO:0000313" key="1">
    <source>
        <dbReference type="EMBL" id="GFT00041.1"/>
    </source>
</evidence>
<reference evidence="1" key="1">
    <citation type="submission" date="2020-08" db="EMBL/GenBank/DDBJ databases">
        <title>Multicomponent nature underlies the extraordinary mechanical properties of spider dragline silk.</title>
        <authorList>
            <person name="Kono N."/>
            <person name="Nakamura H."/>
            <person name="Mori M."/>
            <person name="Yoshida Y."/>
            <person name="Ohtoshi R."/>
            <person name="Malay A.D."/>
            <person name="Moran D.A.P."/>
            <person name="Tomita M."/>
            <person name="Numata K."/>
            <person name="Arakawa K."/>
        </authorList>
    </citation>
    <scope>NUCLEOTIDE SEQUENCE</scope>
</reference>
<dbReference type="GO" id="GO:0003676">
    <property type="term" value="F:nucleic acid binding"/>
    <property type="evidence" value="ECO:0007669"/>
    <property type="project" value="InterPro"/>
</dbReference>
<evidence type="ECO:0000313" key="2">
    <source>
        <dbReference type="Proteomes" id="UP000887013"/>
    </source>
</evidence>
<comment type="caution">
    <text evidence="1">The sequence shown here is derived from an EMBL/GenBank/DDBJ whole genome shotgun (WGS) entry which is preliminary data.</text>
</comment>
<dbReference type="Proteomes" id="UP000887013">
    <property type="component" value="Unassembled WGS sequence"/>
</dbReference>
<sequence length="98" mass="11566">MFKRTYSNRKCLATGFCYRKGVLLVEFVKRGMTITITIVTLERLRRETRNKNVESGVILFYDDVRPYAAGATRTLQQYFQRDEFDHSSYSRFPPILLT</sequence>
<keyword evidence="2" id="KW-1185">Reference proteome</keyword>
<proteinExistence type="predicted"/>
<dbReference type="EMBL" id="BMAW01006718">
    <property type="protein sequence ID" value="GFT00041.1"/>
    <property type="molecule type" value="Genomic_DNA"/>
</dbReference>
<organism evidence="1 2">
    <name type="scientific">Nephila pilipes</name>
    <name type="common">Giant wood spider</name>
    <name type="synonym">Nephila maculata</name>
    <dbReference type="NCBI Taxonomy" id="299642"/>
    <lineage>
        <taxon>Eukaryota</taxon>
        <taxon>Metazoa</taxon>
        <taxon>Ecdysozoa</taxon>
        <taxon>Arthropoda</taxon>
        <taxon>Chelicerata</taxon>
        <taxon>Arachnida</taxon>
        <taxon>Araneae</taxon>
        <taxon>Araneomorphae</taxon>
        <taxon>Entelegynae</taxon>
        <taxon>Araneoidea</taxon>
        <taxon>Nephilidae</taxon>
        <taxon>Nephila</taxon>
    </lineage>
</organism>